<protein>
    <recommendedName>
        <fullName evidence="7">FYR N-terminal domain-containing protein</fullName>
    </recommendedName>
</protein>
<dbReference type="AlphaFoldDB" id="A0A8H7Q2I9"/>
<feature type="region of interest" description="Disordered" evidence="4">
    <location>
        <begin position="135"/>
        <end position="154"/>
    </location>
</feature>
<comment type="subcellular location">
    <subcellularLocation>
        <location evidence="1">Nucleus</location>
    </subcellularLocation>
</comment>
<keyword evidence="6" id="KW-1185">Reference proteome</keyword>
<name>A0A8H7Q2I9_9FUNG</name>
<proteinExistence type="predicted"/>
<evidence type="ECO:0000256" key="3">
    <source>
        <dbReference type="SAM" id="Coils"/>
    </source>
</evidence>
<evidence type="ECO:0008006" key="7">
    <source>
        <dbReference type="Google" id="ProtNLM"/>
    </source>
</evidence>
<dbReference type="Proteomes" id="UP000612746">
    <property type="component" value="Unassembled WGS sequence"/>
</dbReference>
<dbReference type="GO" id="GO:0005634">
    <property type="term" value="C:nucleus"/>
    <property type="evidence" value="ECO:0007669"/>
    <property type="project" value="UniProtKB-SubCell"/>
</dbReference>
<gene>
    <name evidence="5" type="ORF">INT44_009125</name>
</gene>
<dbReference type="PANTHER" id="PTHR22715">
    <property type="entry name" value="TRANSFORMING GROWTH FACTOR BETA REGULATED GENE 1"/>
    <property type="match status" value="1"/>
</dbReference>
<feature type="region of interest" description="Disordered" evidence="4">
    <location>
        <begin position="100"/>
        <end position="130"/>
    </location>
</feature>
<evidence type="ECO:0000256" key="1">
    <source>
        <dbReference type="ARBA" id="ARBA00004123"/>
    </source>
</evidence>
<dbReference type="PANTHER" id="PTHR22715:SF0">
    <property type="entry name" value="TRANSFORMING GROWTH FACTOR BETA REGULATOR 1"/>
    <property type="match status" value="1"/>
</dbReference>
<dbReference type="InterPro" id="IPR003888">
    <property type="entry name" value="FYrich_N"/>
</dbReference>
<comment type="caution">
    <text evidence="5">The sequence shown here is derived from an EMBL/GenBank/DDBJ whole genome shotgun (WGS) entry which is preliminary data.</text>
</comment>
<dbReference type="InterPro" id="IPR003889">
    <property type="entry name" value="FYrich_C"/>
</dbReference>
<dbReference type="Pfam" id="PF05965">
    <property type="entry name" value="FYRC"/>
    <property type="match status" value="1"/>
</dbReference>
<dbReference type="OrthoDB" id="285793at2759"/>
<keyword evidence="3" id="KW-0175">Coiled coil</keyword>
<keyword evidence="2" id="KW-0539">Nucleus</keyword>
<evidence type="ECO:0000313" key="6">
    <source>
        <dbReference type="Proteomes" id="UP000612746"/>
    </source>
</evidence>
<dbReference type="Gene3D" id="3.30.160.360">
    <property type="match status" value="1"/>
</dbReference>
<organism evidence="5 6">
    <name type="scientific">Umbelopsis vinacea</name>
    <dbReference type="NCBI Taxonomy" id="44442"/>
    <lineage>
        <taxon>Eukaryota</taxon>
        <taxon>Fungi</taxon>
        <taxon>Fungi incertae sedis</taxon>
        <taxon>Mucoromycota</taxon>
        <taxon>Mucoromycotina</taxon>
        <taxon>Umbelopsidomycetes</taxon>
        <taxon>Umbelopsidales</taxon>
        <taxon>Umbelopsidaceae</taxon>
        <taxon>Umbelopsis</taxon>
    </lineage>
</organism>
<reference evidence="5" key="1">
    <citation type="submission" date="2020-12" db="EMBL/GenBank/DDBJ databases">
        <title>Metabolic potential, ecology and presence of endohyphal bacteria is reflected in genomic diversity of Mucoromycotina.</title>
        <authorList>
            <person name="Muszewska A."/>
            <person name="Okrasinska A."/>
            <person name="Steczkiewicz K."/>
            <person name="Drgas O."/>
            <person name="Orlowska M."/>
            <person name="Perlinska-Lenart U."/>
            <person name="Aleksandrzak-Piekarczyk T."/>
            <person name="Szatraj K."/>
            <person name="Zielenkiewicz U."/>
            <person name="Pilsyk S."/>
            <person name="Malc E."/>
            <person name="Mieczkowski P."/>
            <person name="Kruszewska J.S."/>
            <person name="Biernat P."/>
            <person name="Pawlowska J."/>
        </authorList>
    </citation>
    <scope>NUCLEOTIDE SEQUENCE</scope>
    <source>
        <strain evidence="5">WA0000051536</strain>
    </source>
</reference>
<dbReference type="SMART" id="SM00541">
    <property type="entry name" value="FYRN"/>
    <property type="match status" value="1"/>
</dbReference>
<dbReference type="PROSITE" id="PS51542">
    <property type="entry name" value="FYRN"/>
    <property type="match status" value="1"/>
</dbReference>
<dbReference type="Pfam" id="PF05964">
    <property type="entry name" value="FYRN"/>
    <property type="match status" value="1"/>
</dbReference>
<feature type="coiled-coil region" evidence="3">
    <location>
        <begin position="65"/>
        <end position="99"/>
    </location>
</feature>
<evidence type="ECO:0000313" key="5">
    <source>
        <dbReference type="EMBL" id="KAG2184110.1"/>
    </source>
</evidence>
<accession>A0A8H7Q2I9</accession>
<sequence length="303" mass="34182">MSDSESVANKENAGIDANAEEQNVMVATDSIKMESTETTVNSKKKPTFEKFVHMKLRAKRIAEENEALNEDLEVIFAKIARLQKRKSDLLVKVRDAEATTDIQATEPEGWEEDENISDHSDSSSSEEDEPVLPIFNIRATPKRRPPPPVKKGNLSKRMRKVVEIPKDEDGKPILPIQIGSFQLISIGKVELRDGYYNERYIWPVGYCIKRTYMSMKNKHENTDYTCTIEEDGEAPKFRIVAEDDTDHPIEASTATGAWGNVVRQANRIRGRGHLSCSVSGPEYFGYAHPAIADLINEARTDRE</sequence>
<dbReference type="InterPro" id="IPR040092">
    <property type="entry name" value="TBRG1"/>
</dbReference>
<dbReference type="PROSITE" id="PS51543">
    <property type="entry name" value="FYRC"/>
    <property type="match status" value="1"/>
</dbReference>
<feature type="region of interest" description="Disordered" evidence="4">
    <location>
        <begin position="1"/>
        <end position="22"/>
    </location>
</feature>
<dbReference type="EMBL" id="JAEPRA010000006">
    <property type="protein sequence ID" value="KAG2184110.1"/>
    <property type="molecule type" value="Genomic_DNA"/>
</dbReference>
<dbReference type="GO" id="GO:0051726">
    <property type="term" value="P:regulation of cell cycle"/>
    <property type="evidence" value="ECO:0007669"/>
    <property type="project" value="TreeGrafter"/>
</dbReference>
<evidence type="ECO:0000256" key="2">
    <source>
        <dbReference type="ARBA" id="ARBA00023242"/>
    </source>
</evidence>
<evidence type="ECO:0000256" key="4">
    <source>
        <dbReference type="SAM" id="MobiDB-lite"/>
    </source>
</evidence>